<name>A0A1X7LFR1_9BACT</name>
<proteinExistence type="predicted"/>
<keyword evidence="2" id="KW-1185">Reference proteome</keyword>
<reference evidence="2" key="1">
    <citation type="submission" date="2017-04" db="EMBL/GenBank/DDBJ databases">
        <authorList>
            <person name="Varghese N."/>
            <person name="Submissions S."/>
        </authorList>
    </citation>
    <scope>NUCLEOTIDE SEQUENCE [LARGE SCALE GENOMIC DNA]</scope>
    <source>
        <strain evidence="2">DSM 4125</strain>
    </source>
</reference>
<sequence length="76" mass="8904">MEAYRYLKKISDKGTITIFDKPSLFGQEVELIIIPKEKQAKSKKKNAEQFLEKWSGFLSVEDSEKEKAAFLEQKYK</sequence>
<dbReference type="EMBL" id="FXAW01000010">
    <property type="protein sequence ID" value="SMG52092.1"/>
    <property type="molecule type" value="Genomic_DNA"/>
</dbReference>
<dbReference type="RefSeq" id="WP_085518980.1">
    <property type="nucleotide sequence ID" value="NZ_FXAW01000010.1"/>
</dbReference>
<dbReference type="STRING" id="1028.SAMN05661096_03861"/>
<evidence type="ECO:0000313" key="1">
    <source>
        <dbReference type="EMBL" id="SMG52092.1"/>
    </source>
</evidence>
<dbReference type="Proteomes" id="UP000193804">
    <property type="component" value="Unassembled WGS sequence"/>
</dbReference>
<evidence type="ECO:0000313" key="2">
    <source>
        <dbReference type="Proteomes" id="UP000193804"/>
    </source>
</evidence>
<protein>
    <submittedName>
        <fullName evidence="1">Uncharacterized protein</fullName>
    </submittedName>
</protein>
<accession>A0A1X7LFR1</accession>
<dbReference type="AlphaFoldDB" id="A0A1X7LFR1"/>
<organism evidence="1 2">
    <name type="scientific">Marivirga sericea</name>
    <dbReference type="NCBI Taxonomy" id="1028"/>
    <lineage>
        <taxon>Bacteria</taxon>
        <taxon>Pseudomonadati</taxon>
        <taxon>Bacteroidota</taxon>
        <taxon>Cytophagia</taxon>
        <taxon>Cytophagales</taxon>
        <taxon>Marivirgaceae</taxon>
        <taxon>Marivirga</taxon>
    </lineage>
</organism>
<gene>
    <name evidence="1" type="ORF">SAMN05661096_03861</name>
</gene>
<dbReference type="OrthoDB" id="769834at2"/>